<dbReference type="Proteomes" id="UP000657385">
    <property type="component" value="Unassembled WGS sequence"/>
</dbReference>
<name>A0A931B8C8_9ACTN</name>
<dbReference type="InterPro" id="IPR036013">
    <property type="entry name" value="Band_7/SPFH_dom_sf"/>
</dbReference>
<feature type="compositionally biased region" description="Basic and acidic residues" evidence="1">
    <location>
        <begin position="236"/>
        <end position="247"/>
    </location>
</feature>
<reference evidence="3" key="1">
    <citation type="submission" date="2020-11" db="EMBL/GenBank/DDBJ databases">
        <title>Isolation and identification of active actinomycetes.</title>
        <authorList>
            <person name="Yu B."/>
        </authorList>
    </citation>
    <scope>NUCLEOTIDE SEQUENCE</scope>
    <source>
        <strain evidence="3">NEAU-YB345</strain>
    </source>
</reference>
<sequence length="344" mass="36879">MADITRRPLFSHFRGSPTDHVVHLRRGQVVHQGTGQAFWFRPISAVLAEVPVDDRELPLLFHARTADFQDVTVQASVTYRFTDPELATRRLDFAIDPVTGRWRSAPLEQVATLLTELAQQQAIGLVATLDLTTALATGTAAVQARINEGLTADARLTDTGVGVVGVRVVAVKPEAEVERALRTPAREQIAQEADRAGFERRALAVERERAISENELQSRIELARREEQLVGQQGANERRRAEQKAEAARITTDAEAARTRTLAAAQAEQIGLVGAAEAQAEAAKLANYADLDPRLLLALAVRELAGGLPEIGTLNLTPDVLTGALARLAAGPTAPTAPAASNGG</sequence>
<protein>
    <submittedName>
        <fullName evidence="3">SPFH domain-containing protein</fullName>
    </submittedName>
</protein>
<dbReference type="Pfam" id="PF01145">
    <property type="entry name" value="Band_7"/>
    <property type="match status" value="1"/>
</dbReference>
<accession>A0A931B8C8</accession>
<dbReference type="Gene3D" id="3.30.479.30">
    <property type="entry name" value="Band 7 domain"/>
    <property type="match status" value="1"/>
</dbReference>
<dbReference type="AlphaFoldDB" id="A0A931B8C8"/>
<feature type="region of interest" description="Disordered" evidence="1">
    <location>
        <begin position="231"/>
        <end position="252"/>
    </location>
</feature>
<keyword evidence="4" id="KW-1185">Reference proteome</keyword>
<evidence type="ECO:0000313" key="3">
    <source>
        <dbReference type="EMBL" id="MBF9072073.1"/>
    </source>
</evidence>
<feature type="domain" description="Band 7" evidence="2">
    <location>
        <begin position="32"/>
        <end position="193"/>
    </location>
</feature>
<gene>
    <name evidence="3" type="ORF">I2501_29015</name>
</gene>
<dbReference type="RefSeq" id="WP_196197233.1">
    <property type="nucleotide sequence ID" value="NZ_JADPRT010000014.1"/>
</dbReference>
<proteinExistence type="predicted"/>
<evidence type="ECO:0000256" key="1">
    <source>
        <dbReference type="SAM" id="MobiDB-lite"/>
    </source>
</evidence>
<organism evidence="3 4">
    <name type="scientific">Streptacidiphilus fuscans</name>
    <dbReference type="NCBI Taxonomy" id="2789292"/>
    <lineage>
        <taxon>Bacteria</taxon>
        <taxon>Bacillati</taxon>
        <taxon>Actinomycetota</taxon>
        <taxon>Actinomycetes</taxon>
        <taxon>Kitasatosporales</taxon>
        <taxon>Streptomycetaceae</taxon>
        <taxon>Streptacidiphilus</taxon>
    </lineage>
</organism>
<dbReference type="SUPFAM" id="SSF117892">
    <property type="entry name" value="Band 7/SPFH domain"/>
    <property type="match status" value="1"/>
</dbReference>
<dbReference type="InterPro" id="IPR001107">
    <property type="entry name" value="Band_7"/>
</dbReference>
<comment type="caution">
    <text evidence="3">The sequence shown here is derived from an EMBL/GenBank/DDBJ whole genome shotgun (WGS) entry which is preliminary data.</text>
</comment>
<dbReference type="EMBL" id="JADPRT010000014">
    <property type="protein sequence ID" value="MBF9072073.1"/>
    <property type="molecule type" value="Genomic_DNA"/>
</dbReference>
<evidence type="ECO:0000259" key="2">
    <source>
        <dbReference type="Pfam" id="PF01145"/>
    </source>
</evidence>
<evidence type="ECO:0000313" key="4">
    <source>
        <dbReference type="Proteomes" id="UP000657385"/>
    </source>
</evidence>